<evidence type="ECO:0000259" key="10">
    <source>
        <dbReference type="PROSITE" id="PS50887"/>
    </source>
</evidence>
<organism evidence="11 12">
    <name type="scientific">Pseudodesulfovibrio sediminis</name>
    <dbReference type="NCBI Taxonomy" id="2810563"/>
    <lineage>
        <taxon>Bacteria</taxon>
        <taxon>Pseudomonadati</taxon>
        <taxon>Thermodesulfobacteriota</taxon>
        <taxon>Desulfovibrionia</taxon>
        <taxon>Desulfovibrionales</taxon>
        <taxon>Desulfovibrionaceae</taxon>
    </lineage>
</organism>
<protein>
    <recommendedName>
        <fullName evidence="13">Diguanylate cyclase/phosphodiesterase with PAS/PAC sensor(S)</fullName>
    </recommendedName>
</protein>
<evidence type="ECO:0000256" key="2">
    <source>
        <dbReference type="ARBA" id="ARBA00022475"/>
    </source>
</evidence>
<feature type="transmembrane region" description="Helical" evidence="7">
    <location>
        <begin position="178"/>
        <end position="197"/>
    </location>
</feature>
<dbReference type="InterPro" id="IPR001610">
    <property type="entry name" value="PAC"/>
</dbReference>
<dbReference type="Gene3D" id="3.30.450.20">
    <property type="entry name" value="PAS domain"/>
    <property type="match status" value="2"/>
</dbReference>
<dbReference type="NCBIfam" id="TIGR00229">
    <property type="entry name" value="sensory_box"/>
    <property type="match status" value="1"/>
</dbReference>
<dbReference type="InterPro" id="IPR043128">
    <property type="entry name" value="Rev_trsase/Diguanyl_cyclase"/>
</dbReference>
<evidence type="ECO:0000259" key="9">
    <source>
        <dbReference type="PROSITE" id="PS50883"/>
    </source>
</evidence>
<dbReference type="NCBIfam" id="TIGR00254">
    <property type="entry name" value="GGDEF"/>
    <property type="match status" value="1"/>
</dbReference>
<reference evidence="11" key="1">
    <citation type="journal article" date="2022" name="Arch. Microbiol.">
        <title>Pseudodesulfovibrio sediminis sp. nov., a mesophilic and neutrophilic sulfate-reducing bacterium isolated from sediment of a brackish lake.</title>
        <authorList>
            <person name="Takahashi A."/>
            <person name="Kojima H."/>
            <person name="Watanabe M."/>
            <person name="Fukui M."/>
        </authorList>
    </citation>
    <scope>NUCLEOTIDE SEQUENCE</scope>
    <source>
        <strain evidence="11">SF6</strain>
    </source>
</reference>
<name>A0ABN6EQN2_9BACT</name>
<evidence type="ECO:0000256" key="7">
    <source>
        <dbReference type="SAM" id="Phobius"/>
    </source>
</evidence>
<dbReference type="InterPro" id="IPR035965">
    <property type="entry name" value="PAS-like_dom_sf"/>
</dbReference>
<accession>A0ABN6EQN2</accession>
<keyword evidence="12" id="KW-1185">Reference proteome</keyword>
<evidence type="ECO:0008006" key="13">
    <source>
        <dbReference type="Google" id="ProtNLM"/>
    </source>
</evidence>
<dbReference type="SUPFAM" id="SSF55073">
    <property type="entry name" value="Nucleotide cyclase"/>
    <property type="match status" value="1"/>
</dbReference>
<dbReference type="Gene3D" id="3.20.20.450">
    <property type="entry name" value="EAL domain"/>
    <property type="match status" value="1"/>
</dbReference>
<dbReference type="PROSITE" id="PS50883">
    <property type="entry name" value="EAL"/>
    <property type="match status" value="1"/>
</dbReference>
<dbReference type="SMART" id="SM01049">
    <property type="entry name" value="Cache_2"/>
    <property type="match status" value="1"/>
</dbReference>
<dbReference type="InterPro" id="IPR029787">
    <property type="entry name" value="Nucleotide_cyclase"/>
</dbReference>
<dbReference type="InterPro" id="IPR000014">
    <property type="entry name" value="PAS"/>
</dbReference>
<dbReference type="RefSeq" id="WP_229590719.1">
    <property type="nucleotide sequence ID" value="NZ_AP024485.1"/>
</dbReference>
<dbReference type="EMBL" id="AP024485">
    <property type="protein sequence ID" value="BCS88726.1"/>
    <property type="molecule type" value="Genomic_DNA"/>
</dbReference>
<dbReference type="CDD" id="cd01948">
    <property type="entry name" value="EAL"/>
    <property type="match status" value="1"/>
</dbReference>
<gene>
    <name evidence="11" type="ORF">PSDVSF_19680</name>
</gene>
<evidence type="ECO:0000313" key="11">
    <source>
        <dbReference type="EMBL" id="BCS88726.1"/>
    </source>
</evidence>
<dbReference type="SMART" id="SM00052">
    <property type="entry name" value="EAL"/>
    <property type="match status" value="1"/>
</dbReference>
<dbReference type="Pfam" id="PF00563">
    <property type="entry name" value="EAL"/>
    <property type="match status" value="1"/>
</dbReference>
<evidence type="ECO:0000256" key="4">
    <source>
        <dbReference type="ARBA" id="ARBA00022989"/>
    </source>
</evidence>
<dbReference type="InterPro" id="IPR000700">
    <property type="entry name" value="PAS-assoc_C"/>
</dbReference>
<evidence type="ECO:0000256" key="1">
    <source>
        <dbReference type="ARBA" id="ARBA00004651"/>
    </source>
</evidence>
<dbReference type="PROSITE" id="PS50887">
    <property type="entry name" value="GGDEF"/>
    <property type="match status" value="1"/>
</dbReference>
<dbReference type="Gene3D" id="3.30.70.270">
    <property type="match status" value="1"/>
</dbReference>
<dbReference type="InterPro" id="IPR013655">
    <property type="entry name" value="PAS_fold_3"/>
</dbReference>
<dbReference type="SUPFAM" id="SSF141868">
    <property type="entry name" value="EAL domain-like"/>
    <property type="match status" value="1"/>
</dbReference>
<feature type="compositionally biased region" description="Basic and acidic residues" evidence="6">
    <location>
        <begin position="786"/>
        <end position="805"/>
    </location>
</feature>
<dbReference type="InterPro" id="IPR052155">
    <property type="entry name" value="Biofilm_reg_signaling"/>
</dbReference>
<dbReference type="PANTHER" id="PTHR44757">
    <property type="entry name" value="DIGUANYLATE CYCLASE DGCP"/>
    <property type="match status" value="1"/>
</dbReference>
<dbReference type="Proteomes" id="UP001053296">
    <property type="component" value="Chromosome"/>
</dbReference>
<dbReference type="CDD" id="cd01949">
    <property type="entry name" value="GGDEF"/>
    <property type="match status" value="1"/>
</dbReference>
<dbReference type="Pfam" id="PF08447">
    <property type="entry name" value="PAS_3"/>
    <property type="match status" value="1"/>
</dbReference>
<dbReference type="InterPro" id="IPR000160">
    <property type="entry name" value="GGDEF_dom"/>
</dbReference>
<dbReference type="SMART" id="SM00267">
    <property type="entry name" value="GGDEF"/>
    <property type="match status" value="1"/>
</dbReference>
<dbReference type="PANTHER" id="PTHR44757:SF2">
    <property type="entry name" value="BIOFILM ARCHITECTURE MAINTENANCE PROTEIN MBAA"/>
    <property type="match status" value="1"/>
</dbReference>
<feature type="domain" description="PAC" evidence="8">
    <location>
        <begin position="298"/>
        <end position="350"/>
    </location>
</feature>
<evidence type="ECO:0000256" key="5">
    <source>
        <dbReference type="ARBA" id="ARBA00023136"/>
    </source>
</evidence>
<dbReference type="PROSITE" id="PS50113">
    <property type="entry name" value="PAC"/>
    <property type="match status" value="1"/>
</dbReference>
<evidence type="ECO:0000313" key="12">
    <source>
        <dbReference type="Proteomes" id="UP001053296"/>
    </source>
</evidence>
<dbReference type="InterPro" id="IPR033480">
    <property type="entry name" value="sCache_2"/>
</dbReference>
<dbReference type="Pfam" id="PF17200">
    <property type="entry name" value="sCache_2"/>
    <property type="match status" value="1"/>
</dbReference>
<evidence type="ECO:0000256" key="6">
    <source>
        <dbReference type="SAM" id="MobiDB-lite"/>
    </source>
</evidence>
<evidence type="ECO:0000256" key="3">
    <source>
        <dbReference type="ARBA" id="ARBA00022692"/>
    </source>
</evidence>
<dbReference type="Pfam" id="PF00990">
    <property type="entry name" value="GGDEF"/>
    <property type="match status" value="1"/>
</dbReference>
<feature type="region of interest" description="Disordered" evidence="6">
    <location>
        <begin position="781"/>
        <end position="805"/>
    </location>
</feature>
<keyword evidence="4 7" id="KW-1133">Transmembrane helix</keyword>
<comment type="subcellular location">
    <subcellularLocation>
        <location evidence="1">Cell membrane</location>
        <topology evidence="1">Multi-pass membrane protein</topology>
    </subcellularLocation>
</comment>
<sequence>MLLLFAGSLFLYLLPSMENAILDSRKRNIMEMTNAVMGTLQLLQTKVESGETTEEAARLSAKEFIRAMRYGYMGRHYFWISDHNSRMVMHPYRPELEGQNLAEFADTEGKRIFSEFTKIAHSTGSGYLRYYWQWNDQSDSNSEKIGYVSEFKPWGWIVGTGLYVDDIKDEIAMYRNRVAGICLGILLFISLLSFYVLRQAAITEKKNIHIQSQREKLVRVLRESEERYRTIADFAYDWEAWVSPEKTVLYSSPACLRITGHPPERFFENPDLLREIIIPEDQNSWDTYIIKANSDRGETLDFRINSADGKTRWINVVGRSVSGIGDKPLGIRFSFRDITDRKIMEEQLRHQALHDPLTSVANRTLCLDRVSQAMRRARRRENYFFAVVFLDLDRFKIVNDSLGHHYGDMVLTETAIRLSKEMRGLDTVSRFGGDEFVLLLDELSSPGEALRIVKRIRLKLSEPFRLLGKEVKTTASFGIVLSPVPNTKAADILQHANIAMHRAKEAGRNRFKVFTNRMLETAVDQLTMENDMRHGLEEGDFHVAYQPIMQLGGSDIIGFEALARWKHPDRGNIPPAEFIPMAEESGLISQIGKWILFESLRTLAQWQKQTPDAKGLFMSVNLSSKQFARIDLDSMILNALTEQGLSPDSLKLEITESAIMENPESAIRILNRLRAKGIRFSIDDFGTGYSSLSQLQQLPVDTLKVDRSFISRMKTDPENMEIVKAVIALAHSLDLSVIAEGVEKPDQLHSLMQLKCECVQGFYFHEPMSSENALELVLRRTTSTRDQTEQKMTRAQAERRVDEDE</sequence>
<dbReference type="InterPro" id="IPR035919">
    <property type="entry name" value="EAL_sf"/>
</dbReference>
<keyword evidence="3 7" id="KW-0812">Transmembrane</keyword>
<dbReference type="SUPFAM" id="SSF55785">
    <property type="entry name" value="PYP-like sensor domain (PAS domain)"/>
    <property type="match status" value="1"/>
</dbReference>
<dbReference type="CDD" id="cd00130">
    <property type="entry name" value="PAS"/>
    <property type="match status" value="1"/>
</dbReference>
<evidence type="ECO:0000259" key="8">
    <source>
        <dbReference type="PROSITE" id="PS50113"/>
    </source>
</evidence>
<keyword evidence="5 7" id="KW-0472">Membrane</keyword>
<proteinExistence type="predicted"/>
<feature type="domain" description="EAL" evidence="9">
    <location>
        <begin position="525"/>
        <end position="781"/>
    </location>
</feature>
<keyword evidence="2" id="KW-1003">Cell membrane</keyword>
<dbReference type="InterPro" id="IPR001633">
    <property type="entry name" value="EAL_dom"/>
</dbReference>
<feature type="domain" description="GGDEF" evidence="10">
    <location>
        <begin position="383"/>
        <end position="516"/>
    </location>
</feature>
<dbReference type="SMART" id="SM00086">
    <property type="entry name" value="PAC"/>
    <property type="match status" value="1"/>
</dbReference>